<organism evidence="3 4">
    <name type="scientific">Paramecium sonneborni</name>
    <dbReference type="NCBI Taxonomy" id="65129"/>
    <lineage>
        <taxon>Eukaryota</taxon>
        <taxon>Sar</taxon>
        <taxon>Alveolata</taxon>
        <taxon>Ciliophora</taxon>
        <taxon>Intramacronucleata</taxon>
        <taxon>Oligohymenophorea</taxon>
        <taxon>Peniculida</taxon>
        <taxon>Parameciidae</taxon>
        <taxon>Paramecium</taxon>
    </lineage>
</organism>
<dbReference type="EMBL" id="CAJJDN010000031">
    <property type="protein sequence ID" value="CAD8073946.1"/>
    <property type="molecule type" value="Genomic_DNA"/>
</dbReference>
<proteinExistence type="predicted"/>
<comment type="caution">
    <text evidence="3">The sequence shown here is derived from an EMBL/GenBank/DDBJ whole genome shotgun (WGS) entry which is preliminary data.</text>
</comment>
<protein>
    <recommendedName>
        <fullName evidence="5">Transmembrane protein</fullName>
    </recommendedName>
</protein>
<feature type="compositionally biased region" description="Polar residues" evidence="1">
    <location>
        <begin position="17"/>
        <end position="47"/>
    </location>
</feature>
<dbReference type="AlphaFoldDB" id="A0A8S1MBG6"/>
<accession>A0A8S1MBG6</accession>
<sequence>MRRLKKAQTQKKGTDRLYSQNSIDYNGSRKSNYSVPNRLNSNNSSACYQKPKFYTKSPMNQEQIQKKPSPSQPYVRPNQKKEISFKLIETISWKKQYCQINFSTKIKLLIIQSFIIQMIILIINYIKNQSIFQQFQNNL</sequence>
<dbReference type="Proteomes" id="UP000692954">
    <property type="component" value="Unassembled WGS sequence"/>
</dbReference>
<evidence type="ECO:0000313" key="4">
    <source>
        <dbReference type="Proteomes" id="UP000692954"/>
    </source>
</evidence>
<keyword evidence="2" id="KW-0472">Membrane</keyword>
<evidence type="ECO:0008006" key="5">
    <source>
        <dbReference type="Google" id="ProtNLM"/>
    </source>
</evidence>
<evidence type="ECO:0000256" key="1">
    <source>
        <dbReference type="SAM" id="MobiDB-lite"/>
    </source>
</evidence>
<keyword evidence="2" id="KW-1133">Transmembrane helix</keyword>
<evidence type="ECO:0000256" key="2">
    <source>
        <dbReference type="SAM" id="Phobius"/>
    </source>
</evidence>
<gene>
    <name evidence="3" type="ORF">PSON_ATCC_30995.1.T0310238</name>
</gene>
<reference evidence="3" key="1">
    <citation type="submission" date="2021-01" db="EMBL/GenBank/DDBJ databases">
        <authorList>
            <consortium name="Genoscope - CEA"/>
            <person name="William W."/>
        </authorList>
    </citation>
    <scope>NUCLEOTIDE SEQUENCE</scope>
</reference>
<feature type="transmembrane region" description="Helical" evidence="2">
    <location>
        <begin position="108"/>
        <end position="126"/>
    </location>
</feature>
<keyword evidence="2" id="KW-0812">Transmembrane</keyword>
<feature type="region of interest" description="Disordered" evidence="1">
    <location>
        <begin position="57"/>
        <end position="76"/>
    </location>
</feature>
<feature type="compositionally biased region" description="Polar residues" evidence="1">
    <location>
        <begin position="57"/>
        <end position="69"/>
    </location>
</feature>
<keyword evidence="4" id="KW-1185">Reference proteome</keyword>
<evidence type="ECO:0000313" key="3">
    <source>
        <dbReference type="EMBL" id="CAD8073946.1"/>
    </source>
</evidence>
<feature type="region of interest" description="Disordered" evidence="1">
    <location>
        <begin position="1"/>
        <end position="47"/>
    </location>
</feature>
<name>A0A8S1MBG6_9CILI</name>